<organism evidence="7 8">
    <name type="scientific">Chondromyces crocatus</name>
    <dbReference type="NCBI Taxonomy" id="52"/>
    <lineage>
        <taxon>Bacteria</taxon>
        <taxon>Pseudomonadati</taxon>
        <taxon>Myxococcota</taxon>
        <taxon>Polyangia</taxon>
        <taxon>Polyangiales</taxon>
        <taxon>Polyangiaceae</taxon>
        <taxon>Chondromyces</taxon>
    </lineage>
</organism>
<dbReference type="CDD" id="cd00130">
    <property type="entry name" value="PAS"/>
    <property type="match status" value="1"/>
</dbReference>
<dbReference type="InterPro" id="IPR035965">
    <property type="entry name" value="PAS-like_dom_sf"/>
</dbReference>
<dbReference type="GO" id="GO:0005524">
    <property type="term" value="F:ATP binding"/>
    <property type="evidence" value="ECO:0007669"/>
    <property type="project" value="InterPro"/>
</dbReference>
<dbReference type="SUPFAM" id="SSF52540">
    <property type="entry name" value="P-loop containing nucleoside triphosphate hydrolases"/>
    <property type="match status" value="1"/>
</dbReference>
<dbReference type="PANTHER" id="PTHR43642:SF1">
    <property type="entry name" value="HYBRID SIGNAL TRANSDUCTION HISTIDINE KINASE G"/>
    <property type="match status" value="1"/>
</dbReference>
<dbReference type="SUPFAM" id="SSF52091">
    <property type="entry name" value="SpoIIaa-like"/>
    <property type="match status" value="1"/>
</dbReference>
<evidence type="ECO:0000256" key="2">
    <source>
        <dbReference type="SAM" id="MobiDB-lite"/>
    </source>
</evidence>
<dbReference type="PROSITE" id="PS50011">
    <property type="entry name" value="PROTEIN_KINASE_DOM"/>
    <property type="match status" value="1"/>
</dbReference>
<gene>
    <name evidence="7" type="ORF">CMC5_072010</name>
</gene>
<dbReference type="PANTHER" id="PTHR43642">
    <property type="entry name" value="HYBRID SIGNAL TRANSDUCTION HISTIDINE KINASE G"/>
    <property type="match status" value="1"/>
</dbReference>
<dbReference type="EMBL" id="CP012159">
    <property type="protein sequence ID" value="AKT42973.1"/>
    <property type="molecule type" value="Genomic_DNA"/>
</dbReference>
<dbReference type="InterPro" id="IPR011009">
    <property type="entry name" value="Kinase-like_dom_sf"/>
</dbReference>
<evidence type="ECO:0000259" key="3">
    <source>
        <dbReference type="PROSITE" id="PS50011"/>
    </source>
</evidence>
<dbReference type="Pfam" id="PF00069">
    <property type="entry name" value="Pkinase"/>
    <property type="match status" value="1"/>
</dbReference>
<dbReference type="Gene3D" id="1.10.510.10">
    <property type="entry name" value="Transferase(Phosphotransferase) domain 1"/>
    <property type="match status" value="1"/>
</dbReference>
<evidence type="ECO:0000313" key="7">
    <source>
        <dbReference type="EMBL" id="AKT42973.1"/>
    </source>
</evidence>
<dbReference type="InterPro" id="IPR000014">
    <property type="entry name" value="PAS"/>
</dbReference>
<dbReference type="InterPro" id="IPR029016">
    <property type="entry name" value="GAF-like_dom_sf"/>
</dbReference>
<dbReference type="InterPro" id="IPR036513">
    <property type="entry name" value="STAS_dom_sf"/>
</dbReference>
<feature type="domain" description="STAS" evidence="6">
    <location>
        <begin position="1527"/>
        <end position="1638"/>
    </location>
</feature>
<evidence type="ECO:0000259" key="6">
    <source>
        <dbReference type="PROSITE" id="PS50801"/>
    </source>
</evidence>
<dbReference type="GO" id="GO:0004672">
    <property type="term" value="F:protein kinase activity"/>
    <property type="evidence" value="ECO:0007669"/>
    <property type="project" value="InterPro"/>
</dbReference>
<dbReference type="Gene3D" id="3.30.450.40">
    <property type="match status" value="1"/>
</dbReference>
<sequence>MHADDSILRRSASTESLQQFLRVAAAAAEALAKLHQSGLIHQNIRPQNLRIDLSTEEVQLTGVDRGFDPSPSALKLPLDSLPYISPEQTGRIDASIDHRTDLYSLGVMLYELLAGAQPFTADDALGWVHCHVARAPRPLEEIVPRVPEVVRNIVTKLLAKAPDERYQSARGLQHDLARCLSDLEATGHIDPFPLGARDVWDKLRAPSRMYGRGRETQALLDGVQRVGRTGAPELMLISGPSGIGKSSVVTTLRKKVGADEALFLSAGFEPNKQDIPYGLVTQAFGALIRQTMALGNAELEATAQQIKAVLGSKGQVVVDLLPQLEIIIGPQPPLDPLPPGESRNRFNAAFRELLGVFARRACPVVLIVDDLQWADFGSLNLLQHLLTHPGATDVAVIGMYRSDEVNAAHPLSVAVEEMKGAGVPVTSLEIKPLRTAELIEYLAGMFGGDPAHVEPLATLLWTKTGGNPFFVTQVLGTLHQEHLIRFDQRTWTWRWNIEEIEARDITDDRVDVVVTKITRLPSETEEILKHAACIGREFTVHLLASLCEKSPEALRRALQPALAGGLLLQRPLGYRFLHDRVQQVTYGLIPEEERAAKHLDIGFHLLKHTPEEELEARLFDVVNQLNLGASKIASLEDRLRVAKLNARAGQKARSANTPRTAISYLTTGISLLPGEGWDLEHALAFHLHQELADCEFLSGGAEEAERLTAILLERATTKIERAAACRLRIALSTARGDNKAAIQTALGCLQLFDIDLPTDPGQEEFSAEVERVRSQLGDRSIEDLIHLPEMSDPEVVAAMQLLSSIYPATVYTQPLLANLVVMRMVRLSIQHGNTAASAHGYASFGQILCSLLSSYREGYQFGKLACDLVLRPGFGAFVSEVMGLFGATILVWTRHVGEALEYFRIGFKSGQELGNMLYASSNLLQYVFVSLFKGSPLNAVLEGTLSGLQFANQAKLQHAADMVLGIQRFVYALRGGTASIASLSGDGFDEQDFNERVIGNQIPLVRYWYYAHVVQSRYLGNDLEGALAAVKLTEEATWASLPGVVDVAFHAYAALTEVALLEKATEGATRDALRASIDGRVQKLHHYAELCAENFEPKYALVMAEVARLDGREIEAAKLYDKAIRTARAAGFPHDEGIACELAARFYLGGDFAVMPGAFMMEARRAYERWGALAKARQLDALYPHLLERPRESTPAASDDAEPIDTLAAVRASQAISSEIAPDQLLATLMRILVEHAGAQRCSLLLPSPTGLTLAAETTLDNQGVRVHIPKQHTVPSPTALPLSIAHYVQRTREKVVLDDLQVQLTFTGDVYIARSLPRSLLCAPIIRRGEVAGILYLENRLVRGAFTPRRLVLLEFLAAVSLENALLAADLAKESAERSHVERTLRESEERLQRLVETANVVPWELEITTGRFTYVGPQAVTMLGYPQEQWYEEGFLRTHAAPGEYERARDYLVSARAGEDFDLRMLAADGRTVWMHNVVSARRDEGAPVIGGFLFDVTDRKAYEADLREKLDIIEAQQASIRKLSTPIIAVWEGVLTMPVLGSVDEQRAEQMMEVVLEEVTRTACRHMIIDLTGVDAVDTRTAFHLMRIVGAIQLLGARSIVVGIRPEVARTIVMLGVDLSAIVTLANLREALLECMRLERNAPGLSRGRPARDAAGTRALRRSL</sequence>
<evidence type="ECO:0000259" key="5">
    <source>
        <dbReference type="PROSITE" id="PS50113"/>
    </source>
</evidence>
<dbReference type="RefSeq" id="WP_050434517.1">
    <property type="nucleotide sequence ID" value="NZ_CP012159.1"/>
</dbReference>
<dbReference type="GO" id="GO:0006355">
    <property type="term" value="P:regulation of DNA-templated transcription"/>
    <property type="evidence" value="ECO:0007669"/>
    <property type="project" value="InterPro"/>
</dbReference>
<dbReference type="Pfam" id="PF01590">
    <property type="entry name" value="GAF"/>
    <property type="match status" value="1"/>
</dbReference>
<dbReference type="PATRIC" id="fig|52.7.peg.7912"/>
<dbReference type="Pfam" id="PF00989">
    <property type="entry name" value="PAS"/>
    <property type="match status" value="1"/>
</dbReference>
<dbReference type="SMART" id="SM00065">
    <property type="entry name" value="GAF"/>
    <property type="match status" value="1"/>
</dbReference>
<dbReference type="Proteomes" id="UP000067626">
    <property type="component" value="Chromosome"/>
</dbReference>
<dbReference type="OrthoDB" id="9801841at2"/>
<dbReference type="SUPFAM" id="SSF56112">
    <property type="entry name" value="Protein kinase-like (PK-like)"/>
    <property type="match status" value="1"/>
</dbReference>
<dbReference type="InterPro" id="IPR000700">
    <property type="entry name" value="PAS-assoc_C"/>
</dbReference>
<keyword evidence="1" id="KW-0175">Coiled coil</keyword>
<dbReference type="KEGG" id="ccro:CMC5_072010"/>
<feature type="coiled-coil region" evidence="1">
    <location>
        <begin position="1372"/>
        <end position="1399"/>
    </location>
</feature>
<feature type="domain" description="PAC" evidence="5">
    <location>
        <begin position="1461"/>
        <end position="1511"/>
    </location>
</feature>
<evidence type="ECO:0000259" key="4">
    <source>
        <dbReference type="PROSITE" id="PS50112"/>
    </source>
</evidence>
<protein>
    <recommendedName>
        <fullName evidence="9">Histidine kinase</fullName>
    </recommendedName>
</protein>
<dbReference type="SMART" id="SM00220">
    <property type="entry name" value="S_TKc"/>
    <property type="match status" value="1"/>
</dbReference>
<evidence type="ECO:0000256" key="1">
    <source>
        <dbReference type="SAM" id="Coils"/>
    </source>
</evidence>
<keyword evidence="8" id="KW-1185">Reference proteome</keyword>
<dbReference type="Pfam" id="PF13191">
    <property type="entry name" value="AAA_16"/>
    <property type="match status" value="1"/>
</dbReference>
<dbReference type="InterPro" id="IPR013767">
    <property type="entry name" value="PAS_fold"/>
</dbReference>
<dbReference type="PROSITE" id="PS50112">
    <property type="entry name" value="PAS"/>
    <property type="match status" value="1"/>
</dbReference>
<feature type="domain" description="Protein kinase" evidence="3">
    <location>
        <begin position="1"/>
        <end position="177"/>
    </location>
</feature>
<dbReference type="InterPro" id="IPR053159">
    <property type="entry name" value="Hybrid_Histidine_Kinase"/>
</dbReference>
<dbReference type="Pfam" id="PF01740">
    <property type="entry name" value="STAS"/>
    <property type="match status" value="1"/>
</dbReference>
<evidence type="ECO:0000313" key="8">
    <source>
        <dbReference type="Proteomes" id="UP000067626"/>
    </source>
</evidence>
<dbReference type="InterPro" id="IPR000719">
    <property type="entry name" value="Prot_kinase_dom"/>
</dbReference>
<dbReference type="InterPro" id="IPR027417">
    <property type="entry name" value="P-loop_NTPase"/>
</dbReference>
<dbReference type="STRING" id="52.CMC5_072010"/>
<dbReference type="InterPro" id="IPR002645">
    <property type="entry name" value="STAS_dom"/>
</dbReference>
<dbReference type="InterPro" id="IPR003018">
    <property type="entry name" value="GAF"/>
</dbReference>
<dbReference type="SUPFAM" id="SSF55781">
    <property type="entry name" value="GAF domain-like"/>
    <property type="match status" value="1"/>
</dbReference>
<feature type="region of interest" description="Disordered" evidence="2">
    <location>
        <begin position="1647"/>
        <end position="1667"/>
    </location>
</feature>
<dbReference type="PROSITE" id="PS50801">
    <property type="entry name" value="STAS"/>
    <property type="match status" value="1"/>
</dbReference>
<dbReference type="CDD" id="cd07041">
    <property type="entry name" value="STAS_RsbR_RsbS_like"/>
    <property type="match status" value="1"/>
</dbReference>
<feature type="domain" description="PAS" evidence="4">
    <location>
        <begin position="1389"/>
        <end position="1461"/>
    </location>
</feature>
<dbReference type="Gene3D" id="3.40.50.300">
    <property type="entry name" value="P-loop containing nucleotide triphosphate hydrolases"/>
    <property type="match status" value="1"/>
</dbReference>
<dbReference type="InterPro" id="IPR041664">
    <property type="entry name" value="AAA_16"/>
</dbReference>
<dbReference type="SUPFAM" id="SSF55785">
    <property type="entry name" value="PYP-like sensor domain (PAS domain)"/>
    <property type="match status" value="1"/>
</dbReference>
<reference evidence="7 8" key="1">
    <citation type="submission" date="2015-07" db="EMBL/GenBank/DDBJ databases">
        <title>Genome analysis of myxobacterium Chondromyces crocatus Cm c5 reveals a high potential for natural compound synthesis and the genetic basis for the loss of fruiting body formation.</title>
        <authorList>
            <person name="Zaburannyi N."/>
            <person name="Bunk B."/>
            <person name="Maier J."/>
            <person name="Overmann J."/>
            <person name="Mueller R."/>
        </authorList>
    </citation>
    <scope>NUCLEOTIDE SEQUENCE [LARGE SCALE GENOMIC DNA]</scope>
    <source>
        <strain evidence="7 8">Cm c5</strain>
    </source>
</reference>
<dbReference type="NCBIfam" id="TIGR00229">
    <property type="entry name" value="sensory_box"/>
    <property type="match status" value="1"/>
</dbReference>
<accession>A0A0K1EQS0</accession>
<dbReference type="PROSITE" id="PS50113">
    <property type="entry name" value="PAC"/>
    <property type="match status" value="1"/>
</dbReference>
<proteinExistence type="predicted"/>
<dbReference type="Gene3D" id="3.30.750.24">
    <property type="entry name" value="STAS domain"/>
    <property type="match status" value="1"/>
</dbReference>
<name>A0A0K1EQS0_CHOCO</name>
<dbReference type="Gene3D" id="3.30.450.20">
    <property type="entry name" value="PAS domain"/>
    <property type="match status" value="1"/>
</dbReference>
<evidence type="ECO:0008006" key="9">
    <source>
        <dbReference type="Google" id="ProtNLM"/>
    </source>
</evidence>